<reference evidence="2" key="1">
    <citation type="submission" date="2021-02" db="EMBL/GenBank/DDBJ databases">
        <title>Metagenome-assembled genomes from human diarrheal sample B26.</title>
        <authorList>
            <person name="Ateba T.P."/>
            <person name="Alayande K.A."/>
            <person name="Mwanza M."/>
        </authorList>
    </citation>
    <scope>NUCLEOTIDE SEQUENCE</scope>
    <source>
        <strain evidence="2">06WH</strain>
    </source>
</reference>
<name>A0A939CHF5_9FIRM</name>
<dbReference type="EMBL" id="JAFHBD010000018">
    <property type="protein sequence ID" value="MBN2953017.1"/>
    <property type="molecule type" value="Genomic_DNA"/>
</dbReference>
<keyword evidence="1" id="KW-0812">Transmembrane</keyword>
<feature type="transmembrane region" description="Helical" evidence="1">
    <location>
        <begin position="6"/>
        <end position="27"/>
    </location>
</feature>
<sequence length="112" mass="12505">MSGWYSWFFLTLYLTDNLLLSMSFIAFMMSAGRIINAVTEFSSGFIIDQTHTLSLCKYDAQAANNGIAQSSVTLFAERCGYAVVPLVCSILLVLISNFMNPDEEVIKLRNTQ</sequence>
<accession>A0A939CHF5</accession>
<gene>
    <name evidence="2" type="ORF">JTJ23_05355</name>
</gene>
<organism evidence="2 3">
    <name type="scientific">Fusicatenibacter saccharivorans</name>
    <dbReference type="NCBI Taxonomy" id="1150298"/>
    <lineage>
        <taxon>Bacteria</taxon>
        <taxon>Bacillati</taxon>
        <taxon>Bacillota</taxon>
        <taxon>Clostridia</taxon>
        <taxon>Lachnospirales</taxon>
        <taxon>Lachnospiraceae</taxon>
        <taxon>Fusicatenibacter</taxon>
    </lineage>
</organism>
<proteinExistence type="predicted"/>
<protein>
    <submittedName>
        <fullName evidence="2">MFS transporter</fullName>
    </submittedName>
</protein>
<evidence type="ECO:0000313" key="3">
    <source>
        <dbReference type="Proteomes" id="UP000737612"/>
    </source>
</evidence>
<keyword evidence="1" id="KW-0472">Membrane</keyword>
<feature type="transmembrane region" description="Helical" evidence="1">
    <location>
        <begin position="79"/>
        <end position="99"/>
    </location>
</feature>
<keyword evidence="1" id="KW-1133">Transmembrane helix</keyword>
<dbReference type="Proteomes" id="UP000737612">
    <property type="component" value="Unassembled WGS sequence"/>
</dbReference>
<evidence type="ECO:0000313" key="2">
    <source>
        <dbReference type="EMBL" id="MBN2953017.1"/>
    </source>
</evidence>
<evidence type="ECO:0000256" key="1">
    <source>
        <dbReference type="SAM" id="Phobius"/>
    </source>
</evidence>
<dbReference type="AlphaFoldDB" id="A0A939CHF5"/>
<comment type="caution">
    <text evidence="2">The sequence shown here is derived from an EMBL/GenBank/DDBJ whole genome shotgun (WGS) entry which is preliminary data.</text>
</comment>